<feature type="transmembrane region" description="Helical" evidence="1">
    <location>
        <begin position="12"/>
        <end position="30"/>
    </location>
</feature>
<dbReference type="Proteomes" id="UP000198807">
    <property type="component" value="Unassembled WGS sequence"/>
</dbReference>
<gene>
    <name evidence="2" type="ORF">SAMN04488129_1209</name>
</gene>
<evidence type="ECO:0000256" key="1">
    <source>
        <dbReference type="SAM" id="Phobius"/>
    </source>
</evidence>
<name>A0A1H7UBU5_9GAMM</name>
<dbReference type="STRING" id="650850.SAMN04488129_1209"/>
<dbReference type="AlphaFoldDB" id="A0A1H7UBU5"/>
<keyword evidence="1" id="KW-0812">Transmembrane</keyword>
<keyword evidence="1" id="KW-0472">Membrane</keyword>
<protein>
    <submittedName>
        <fullName evidence="2">Uncharacterized protein</fullName>
    </submittedName>
</protein>
<organism evidence="2 3">
    <name type="scientific">Halomonas daqiaonensis</name>
    <dbReference type="NCBI Taxonomy" id="650850"/>
    <lineage>
        <taxon>Bacteria</taxon>
        <taxon>Pseudomonadati</taxon>
        <taxon>Pseudomonadota</taxon>
        <taxon>Gammaproteobacteria</taxon>
        <taxon>Oceanospirillales</taxon>
        <taxon>Halomonadaceae</taxon>
        <taxon>Halomonas</taxon>
    </lineage>
</organism>
<keyword evidence="1" id="KW-1133">Transmembrane helix</keyword>
<accession>A0A1H7UBU5</accession>
<evidence type="ECO:0000313" key="3">
    <source>
        <dbReference type="Proteomes" id="UP000198807"/>
    </source>
</evidence>
<proteinExistence type="predicted"/>
<dbReference type="EMBL" id="FOBC01000020">
    <property type="protein sequence ID" value="SEL94483.1"/>
    <property type="molecule type" value="Genomic_DNA"/>
</dbReference>
<keyword evidence="3" id="KW-1185">Reference proteome</keyword>
<reference evidence="3" key="1">
    <citation type="submission" date="2016-10" db="EMBL/GenBank/DDBJ databases">
        <authorList>
            <person name="Varghese N."/>
            <person name="Submissions S."/>
        </authorList>
    </citation>
    <scope>NUCLEOTIDE SEQUENCE [LARGE SCALE GENOMIC DNA]</scope>
    <source>
        <strain evidence="3">CGMCC 1.9150</strain>
    </source>
</reference>
<evidence type="ECO:0000313" key="2">
    <source>
        <dbReference type="EMBL" id="SEL94483.1"/>
    </source>
</evidence>
<sequence>MKTAPEFLEVFFWLWDINAMILCFLTVAARKLQMIYRLLRLAESYR</sequence>